<dbReference type="Pfam" id="PF13909">
    <property type="entry name" value="zf-H2C2_5"/>
    <property type="match status" value="1"/>
</dbReference>
<dbReference type="Proteomes" id="UP000230750">
    <property type="component" value="Unassembled WGS sequence"/>
</dbReference>
<dbReference type="EMBL" id="MRZV01000547">
    <property type="protein sequence ID" value="PIK47975.1"/>
    <property type="molecule type" value="Genomic_DNA"/>
</dbReference>
<gene>
    <name evidence="2" type="ORF">BSL78_15183</name>
</gene>
<feature type="compositionally biased region" description="Basic and acidic residues" evidence="1">
    <location>
        <begin position="41"/>
        <end position="51"/>
    </location>
</feature>
<feature type="compositionally biased region" description="Basic and acidic residues" evidence="1">
    <location>
        <begin position="78"/>
        <end position="90"/>
    </location>
</feature>
<evidence type="ECO:0000313" key="2">
    <source>
        <dbReference type="EMBL" id="PIK47975.1"/>
    </source>
</evidence>
<feature type="region of interest" description="Disordered" evidence="1">
    <location>
        <begin position="150"/>
        <end position="169"/>
    </location>
</feature>
<feature type="region of interest" description="Disordered" evidence="1">
    <location>
        <begin position="312"/>
        <end position="338"/>
    </location>
</feature>
<accession>A0A2G8KJ24</accession>
<dbReference type="AlphaFoldDB" id="A0A2G8KJ24"/>
<evidence type="ECO:0000313" key="3">
    <source>
        <dbReference type="Proteomes" id="UP000230750"/>
    </source>
</evidence>
<keyword evidence="3" id="KW-1185">Reference proteome</keyword>
<name>A0A2G8KJ24_STIJA</name>
<sequence>MHGMQVQCLQGENEQLKDLKQHLEQKHSKKSKRQSCSECSYRTDRKNDLVKHIKNKNKGALGGSDHQSREKQRHHDNRKNERRSLEDRPSPPKVQRTFSYAIVIEDLLSSPVTQLNQPANPRSPSCFPIARQTSSPKVIPWETSGRLSPDQRLFRPSFSADPETKTPKEVTKIHTKSKVFAFRRNNVCVEGGANNRRQTVSGYHGNSTGRIWSLQSCSLRRVPEIRLKMSKREEKSKGFRTRMSMDGRVTIKCATCSHFCPERACNENALCPQCRPYTRREACSICVTFTQANWKETEARMEAKRQRLQLRLDNIPHTSPTPEPDQPLRIPRFKTNLG</sequence>
<comment type="caution">
    <text evidence="2">The sequence shown here is derived from an EMBL/GenBank/DDBJ whole genome shotgun (WGS) entry which is preliminary data.</text>
</comment>
<feature type="region of interest" description="Disordered" evidence="1">
    <location>
        <begin position="22"/>
        <end position="94"/>
    </location>
</feature>
<reference evidence="2 3" key="1">
    <citation type="journal article" date="2017" name="PLoS Biol.">
        <title>The sea cucumber genome provides insights into morphological evolution and visceral regeneration.</title>
        <authorList>
            <person name="Zhang X."/>
            <person name="Sun L."/>
            <person name="Yuan J."/>
            <person name="Sun Y."/>
            <person name="Gao Y."/>
            <person name="Zhang L."/>
            <person name="Li S."/>
            <person name="Dai H."/>
            <person name="Hamel J.F."/>
            <person name="Liu C."/>
            <person name="Yu Y."/>
            <person name="Liu S."/>
            <person name="Lin W."/>
            <person name="Guo K."/>
            <person name="Jin S."/>
            <person name="Xu P."/>
            <person name="Storey K.B."/>
            <person name="Huan P."/>
            <person name="Zhang T."/>
            <person name="Zhou Y."/>
            <person name="Zhang J."/>
            <person name="Lin C."/>
            <person name="Li X."/>
            <person name="Xing L."/>
            <person name="Huo D."/>
            <person name="Sun M."/>
            <person name="Wang L."/>
            <person name="Mercier A."/>
            <person name="Li F."/>
            <person name="Yang H."/>
            <person name="Xiang J."/>
        </authorList>
    </citation>
    <scope>NUCLEOTIDE SEQUENCE [LARGE SCALE GENOMIC DNA]</scope>
    <source>
        <strain evidence="2">Shaxun</strain>
        <tissue evidence="2">Muscle</tissue>
    </source>
</reference>
<protein>
    <submittedName>
        <fullName evidence="2">Uncharacterized protein</fullName>
    </submittedName>
</protein>
<dbReference type="Gene3D" id="3.30.160.60">
    <property type="entry name" value="Classic Zinc Finger"/>
    <property type="match status" value="1"/>
</dbReference>
<evidence type="ECO:0000256" key="1">
    <source>
        <dbReference type="SAM" id="MobiDB-lite"/>
    </source>
</evidence>
<organism evidence="2 3">
    <name type="scientific">Stichopus japonicus</name>
    <name type="common">Sea cucumber</name>
    <dbReference type="NCBI Taxonomy" id="307972"/>
    <lineage>
        <taxon>Eukaryota</taxon>
        <taxon>Metazoa</taxon>
        <taxon>Echinodermata</taxon>
        <taxon>Eleutherozoa</taxon>
        <taxon>Echinozoa</taxon>
        <taxon>Holothuroidea</taxon>
        <taxon>Aspidochirotacea</taxon>
        <taxon>Aspidochirotida</taxon>
        <taxon>Stichopodidae</taxon>
        <taxon>Apostichopus</taxon>
    </lineage>
</organism>
<proteinExistence type="predicted"/>